<dbReference type="GO" id="GO:0031146">
    <property type="term" value="P:SCF-dependent proteasomal ubiquitin-dependent protein catabolic process"/>
    <property type="evidence" value="ECO:0000318"/>
    <property type="project" value="GO_Central"/>
</dbReference>
<dbReference type="OrthoDB" id="2117972at2759"/>
<name>T1FY93_HELRO</name>
<dbReference type="KEGG" id="hro:HELRODRAFT_65544"/>
<dbReference type="EnsemblMetazoa" id="HelroT65544">
    <property type="protein sequence ID" value="HelroP65544"/>
    <property type="gene ID" value="HelroG65544"/>
</dbReference>
<dbReference type="Proteomes" id="UP000015101">
    <property type="component" value="Unassembled WGS sequence"/>
</dbReference>
<dbReference type="RefSeq" id="XP_009019324.1">
    <property type="nucleotide sequence ID" value="XM_009021076.1"/>
</dbReference>
<reference evidence="4" key="3">
    <citation type="submission" date="2015-06" db="UniProtKB">
        <authorList>
            <consortium name="EnsemblMetazoa"/>
        </authorList>
    </citation>
    <scope>IDENTIFICATION</scope>
</reference>
<sequence>THISALPVEILTYIFKWVVSSNLDTDSLESLALVCKSFYSLARAEDIWKLICMRTWEKNIALSSYSSFRQMFMKRPRVKFNGCYINKTTYFRSGEKSFDGLYKPMHVVHSFRYLRFYPEGTVYMLTSPKLPLNVLPDLKTRNTYVQGLLQGHYKLNNDKVGYSASYGYHKLNFSVMNKLFLNLFKFGCDGRIYE</sequence>
<evidence type="ECO:0000256" key="1">
    <source>
        <dbReference type="ARBA" id="ARBA00022786"/>
    </source>
</evidence>
<dbReference type="GeneID" id="20213791"/>
<keyword evidence="5" id="KW-1185">Reference proteome</keyword>
<evidence type="ECO:0000259" key="2">
    <source>
        <dbReference type="PROSITE" id="PS50181"/>
    </source>
</evidence>
<dbReference type="InParanoid" id="T1FY93"/>
<dbReference type="SUPFAM" id="SSF81383">
    <property type="entry name" value="F-box domain"/>
    <property type="match status" value="1"/>
</dbReference>
<evidence type="ECO:0000313" key="5">
    <source>
        <dbReference type="Proteomes" id="UP000015101"/>
    </source>
</evidence>
<dbReference type="CDD" id="cd22089">
    <property type="entry name" value="F-box_FBXO9"/>
    <property type="match status" value="1"/>
</dbReference>
<reference evidence="5" key="1">
    <citation type="submission" date="2012-12" db="EMBL/GenBank/DDBJ databases">
        <authorList>
            <person name="Hellsten U."/>
            <person name="Grimwood J."/>
            <person name="Chapman J.A."/>
            <person name="Shapiro H."/>
            <person name="Aerts A."/>
            <person name="Otillar R.P."/>
            <person name="Terry A.Y."/>
            <person name="Boore J.L."/>
            <person name="Simakov O."/>
            <person name="Marletaz F."/>
            <person name="Cho S.-J."/>
            <person name="Edsinger-Gonzales E."/>
            <person name="Havlak P."/>
            <person name="Kuo D.-H."/>
            <person name="Larsson T."/>
            <person name="Lv J."/>
            <person name="Arendt D."/>
            <person name="Savage R."/>
            <person name="Osoegawa K."/>
            <person name="de Jong P."/>
            <person name="Lindberg D.R."/>
            <person name="Seaver E.C."/>
            <person name="Weisblat D.A."/>
            <person name="Putnam N.H."/>
            <person name="Grigoriev I.V."/>
            <person name="Rokhsar D.S."/>
        </authorList>
    </citation>
    <scope>NUCLEOTIDE SEQUENCE</scope>
</reference>
<dbReference type="Pfam" id="PF12937">
    <property type="entry name" value="F-box-like"/>
    <property type="match status" value="1"/>
</dbReference>
<dbReference type="PANTHER" id="PTHR12874">
    <property type="entry name" value="F-BOX ONLY PROTEIN 48-RELATED"/>
    <property type="match status" value="1"/>
</dbReference>
<accession>T1FY93</accession>
<protein>
    <recommendedName>
        <fullName evidence="2">F-box domain-containing protein</fullName>
    </recommendedName>
</protein>
<dbReference type="GO" id="GO:0005737">
    <property type="term" value="C:cytoplasm"/>
    <property type="evidence" value="ECO:0000318"/>
    <property type="project" value="GO_Central"/>
</dbReference>
<dbReference type="HOGENOM" id="CLU_1405712_0_0_1"/>
<proteinExistence type="predicted"/>
<feature type="domain" description="F-box" evidence="2">
    <location>
        <begin position="1"/>
        <end position="51"/>
    </location>
</feature>
<dbReference type="AlphaFoldDB" id="T1FY93"/>
<dbReference type="InterPro" id="IPR036047">
    <property type="entry name" value="F-box-like_dom_sf"/>
</dbReference>
<dbReference type="CTD" id="20213791"/>
<dbReference type="STRING" id="6412.T1FY93"/>
<dbReference type="OMA" id="RTHRPWH"/>
<dbReference type="EMBL" id="AMQM01000749">
    <property type="status" value="NOT_ANNOTATED_CDS"/>
    <property type="molecule type" value="Genomic_DNA"/>
</dbReference>
<keyword evidence="1" id="KW-0833">Ubl conjugation pathway</keyword>
<dbReference type="eggNOG" id="KOG2997">
    <property type="taxonomic scope" value="Eukaryota"/>
</dbReference>
<dbReference type="InterPro" id="IPR045464">
    <property type="entry name" value="Hrt3/FBXO9_C"/>
</dbReference>
<dbReference type="Pfam" id="PF19270">
    <property type="entry name" value="FBO_C"/>
    <property type="match status" value="1"/>
</dbReference>
<dbReference type="PANTHER" id="PTHR12874:SF29">
    <property type="entry name" value="F-BOX ONLY PROTEIN 9"/>
    <property type="match status" value="1"/>
</dbReference>
<dbReference type="InterPro" id="IPR001810">
    <property type="entry name" value="F-box_dom"/>
</dbReference>
<gene>
    <name evidence="4" type="primary">20213791</name>
    <name evidence="3" type="ORF">HELRODRAFT_65544</name>
</gene>
<dbReference type="EMBL" id="KB096742">
    <property type="protein sequence ID" value="ESO01916.1"/>
    <property type="molecule type" value="Genomic_DNA"/>
</dbReference>
<evidence type="ECO:0000313" key="4">
    <source>
        <dbReference type="EnsemblMetazoa" id="HelroP65544"/>
    </source>
</evidence>
<dbReference type="PROSITE" id="PS50181">
    <property type="entry name" value="FBOX"/>
    <property type="match status" value="1"/>
</dbReference>
<reference evidence="3 5" key="2">
    <citation type="journal article" date="2013" name="Nature">
        <title>Insights into bilaterian evolution from three spiralian genomes.</title>
        <authorList>
            <person name="Simakov O."/>
            <person name="Marletaz F."/>
            <person name="Cho S.J."/>
            <person name="Edsinger-Gonzales E."/>
            <person name="Havlak P."/>
            <person name="Hellsten U."/>
            <person name="Kuo D.H."/>
            <person name="Larsson T."/>
            <person name="Lv J."/>
            <person name="Arendt D."/>
            <person name="Savage R."/>
            <person name="Osoegawa K."/>
            <person name="de Jong P."/>
            <person name="Grimwood J."/>
            <person name="Chapman J.A."/>
            <person name="Shapiro H."/>
            <person name="Aerts A."/>
            <person name="Otillar R.P."/>
            <person name="Terry A.Y."/>
            <person name="Boore J.L."/>
            <person name="Grigoriev I.V."/>
            <person name="Lindberg D.R."/>
            <person name="Seaver E.C."/>
            <person name="Weisblat D.A."/>
            <person name="Putnam N.H."/>
            <person name="Rokhsar D.S."/>
        </authorList>
    </citation>
    <scope>NUCLEOTIDE SEQUENCE</scope>
</reference>
<dbReference type="GO" id="GO:0019005">
    <property type="term" value="C:SCF ubiquitin ligase complex"/>
    <property type="evidence" value="ECO:0000318"/>
    <property type="project" value="GO_Central"/>
</dbReference>
<evidence type="ECO:0000313" key="3">
    <source>
        <dbReference type="EMBL" id="ESO01916.1"/>
    </source>
</evidence>
<organism evidence="4 5">
    <name type="scientific">Helobdella robusta</name>
    <name type="common">Californian leech</name>
    <dbReference type="NCBI Taxonomy" id="6412"/>
    <lineage>
        <taxon>Eukaryota</taxon>
        <taxon>Metazoa</taxon>
        <taxon>Spiralia</taxon>
        <taxon>Lophotrochozoa</taxon>
        <taxon>Annelida</taxon>
        <taxon>Clitellata</taxon>
        <taxon>Hirudinea</taxon>
        <taxon>Rhynchobdellida</taxon>
        <taxon>Glossiphoniidae</taxon>
        <taxon>Helobdella</taxon>
    </lineage>
</organism>
<dbReference type="Gene3D" id="1.20.1280.50">
    <property type="match status" value="1"/>
</dbReference>